<dbReference type="InterPro" id="IPR032675">
    <property type="entry name" value="LRR_dom_sf"/>
</dbReference>
<dbReference type="Proteomes" id="UP000053558">
    <property type="component" value="Unassembled WGS sequence"/>
</dbReference>
<dbReference type="OMA" id="LEHTHER"/>
<dbReference type="EMBL" id="JH711589">
    <property type="protein sequence ID" value="EIW75076.1"/>
    <property type="molecule type" value="Genomic_DNA"/>
</dbReference>
<evidence type="ECO:0000313" key="2">
    <source>
        <dbReference type="Proteomes" id="UP000053558"/>
    </source>
</evidence>
<dbReference type="RefSeq" id="XP_007774512.1">
    <property type="nucleotide sequence ID" value="XM_007776322.1"/>
</dbReference>
<dbReference type="SUPFAM" id="SSF52058">
    <property type="entry name" value="L domain-like"/>
    <property type="match status" value="1"/>
</dbReference>
<sequence>MHHVFLISELIELIFQQIECQETLFRLSRVCHVFKDPALDALYGSIQSLPRLLTCLSSDLLDATPGGDGGASFKNFCRELTHDDWASLASYARRVKNLDIKVSIHRRLHKDTFDALCKCPIPLFPRLRTLRLSGTIYLASLHRIVLTPSLRVLHIPDVTADDFISNAPTPYLYCPNIESFTCLDKGTGRDPAKLMRLAKTLCRWKYLHHLDCGPLNVEILAHLAHASSLGTLVIPVMSSDTWLSERYRLRDVDELNLVIDSIDTWARALRALFQDNEGSESHSDKSTYASLRALTMTMTPIQGVLSVQAPAQRVPSPPSLISSTLSSLVCRKHLSVLKLSDYWSSPLPKGRFGIEELTPLRGFAQLRELVIKFRSYPLTFDDMELAALVSYWPRLERLHLTKLEQPVSLTGLIAVLQACPSLCYLDLAVRLDPADVANVSASSPLPRNAYITWMDLEHTHERAKDADPLARLLHCMLPSLLSCDRSVSSRGRDACSPAEARRWMLSWRRRTTEPREWRARFWLLVFAEMHRLKELEEVKESEKWVNPLAKSVAAALSLYRRE</sequence>
<dbReference type="OrthoDB" id="3222238at2759"/>
<dbReference type="GeneID" id="19206245"/>
<protein>
    <recommendedName>
        <fullName evidence="3">F-box domain-containing protein</fullName>
    </recommendedName>
</protein>
<keyword evidence="2" id="KW-1185">Reference proteome</keyword>
<dbReference type="KEGG" id="cput:CONPUDRAFT_169506"/>
<reference evidence="2" key="1">
    <citation type="journal article" date="2012" name="Science">
        <title>The Paleozoic origin of enzymatic lignin decomposition reconstructed from 31 fungal genomes.</title>
        <authorList>
            <person name="Floudas D."/>
            <person name="Binder M."/>
            <person name="Riley R."/>
            <person name="Barry K."/>
            <person name="Blanchette R.A."/>
            <person name="Henrissat B."/>
            <person name="Martinez A.T."/>
            <person name="Otillar R."/>
            <person name="Spatafora J.W."/>
            <person name="Yadav J.S."/>
            <person name="Aerts A."/>
            <person name="Benoit I."/>
            <person name="Boyd A."/>
            <person name="Carlson A."/>
            <person name="Copeland A."/>
            <person name="Coutinho P.M."/>
            <person name="de Vries R.P."/>
            <person name="Ferreira P."/>
            <person name="Findley K."/>
            <person name="Foster B."/>
            <person name="Gaskell J."/>
            <person name="Glotzer D."/>
            <person name="Gorecki P."/>
            <person name="Heitman J."/>
            <person name="Hesse C."/>
            <person name="Hori C."/>
            <person name="Igarashi K."/>
            <person name="Jurgens J.A."/>
            <person name="Kallen N."/>
            <person name="Kersten P."/>
            <person name="Kohler A."/>
            <person name="Kuees U."/>
            <person name="Kumar T.K.A."/>
            <person name="Kuo A."/>
            <person name="LaButti K."/>
            <person name="Larrondo L.F."/>
            <person name="Lindquist E."/>
            <person name="Ling A."/>
            <person name="Lombard V."/>
            <person name="Lucas S."/>
            <person name="Lundell T."/>
            <person name="Martin R."/>
            <person name="McLaughlin D.J."/>
            <person name="Morgenstern I."/>
            <person name="Morin E."/>
            <person name="Murat C."/>
            <person name="Nagy L.G."/>
            <person name="Nolan M."/>
            <person name="Ohm R.A."/>
            <person name="Patyshakuliyeva A."/>
            <person name="Rokas A."/>
            <person name="Ruiz-Duenas F.J."/>
            <person name="Sabat G."/>
            <person name="Salamov A."/>
            <person name="Samejima M."/>
            <person name="Schmutz J."/>
            <person name="Slot J.C."/>
            <person name="St John F."/>
            <person name="Stenlid J."/>
            <person name="Sun H."/>
            <person name="Sun S."/>
            <person name="Syed K."/>
            <person name="Tsang A."/>
            <person name="Wiebenga A."/>
            <person name="Young D."/>
            <person name="Pisabarro A."/>
            <person name="Eastwood D.C."/>
            <person name="Martin F."/>
            <person name="Cullen D."/>
            <person name="Grigoriev I.V."/>
            <person name="Hibbett D.S."/>
        </authorList>
    </citation>
    <scope>NUCLEOTIDE SEQUENCE [LARGE SCALE GENOMIC DNA]</scope>
    <source>
        <strain evidence="2">RWD-64-598 SS2</strain>
    </source>
</reference>
<accession>A0A5M3M823</accession>
<proteinExistence type="predicted"/>
<gene>
    <name evidence="1" type="ORF">CONPUDRAFT_169506</name>
</gene>
<dbReference type="Gene3D" id="3.80.10.10">
    <property type="entry name" value="Ribonuclease Inhibitor"/>
    <property type="match status" value="1"/>
</dbReference>
<organism evidence="1 2">
    <name type="scientific">Coniophora puteana (strain RWD-64-598)</name>
    <name type="common">Brown rot fungus</name>
    <dbReference type="NCBI Taxonomy" id="741705"/>
    <lineage>
        <taxon>Eukaryota</taxon>
        <taxon>Fungi</taxon>
        <taxon>Dikarya</taxon>
        <taxon>Basidiomycota</taxon>
        <taxon>Agaricomycotina</taxon>
        <taxon>Agaricomycetes</taxon>
        <taxon>Agaricomycetidae</taxon>
        <taxon>Boletales</taxon>
        <taxon>Coniophorineae</taxon>
        <taxon>Coniophoraceae</taxon>
        <taxon>Coniophora</taxon>
    </lineage>
</organism>
<evidence type="ECO:0000313" key="1">
    <source>
        <dbReference type="EMBL" id="EIW75076.1"/>
    </source>
</evidence>
<name>A0A5M3M823_CONPW</name>
<dbReference type="AlphaFoldDB" id="A0A5M3M823"/>
<evidence type="ECO:0008006" key="3">
    <source>
        <dbReference type="Google" id="ProtNLM"/>
    </source>
</evidence>
<comment type="caution">
    <text evidence="1">The sequence shown here is derived from an EMBL/GenBank/DDBJ whole genome shotgun (WGS) entry which is preliminary data.</text>
</comment>